<dbReference type="Pfam" id="PF00822">
    <property type="entry name" value="PMP22_Claudin"/>
    <property type="match status" value="1"/>
</dbReference>
<keyword evidence="3 5" id="KW-1133">Transmembrane helix</keyword>
<feature type="transmembrane region" description="Helical" evidence="5">
    <location>
        <begin position="153"/>
        <end position="176"/>
    </location>
</feature>
<dbReference type="PANTHER" id="PTHR21284:SF12">
    <property type="entry name" value="EG:80H7.2 PROTEIN"/>
    <property type="match status" value="1"/>
</dbReference>
<dbReference type="PANTHER" id="PTHR21284">
    <property type="entry name" value="EG:80H7.2 PROTEIN"/>
    <property type="match status" value="1"/>
</dbReference>
<dbReference type="Gene3D" id="1.20.140.150">
    <property type="match status" value="1"/>
</dbReference>
<gene>
    <name evidence="7" type="primary">LOC106057865</name>
</gene>
<feature type="transmembrane region" description="Helical" evidence="5">
    <location>
        <begin position="112"/>
        <end position="133"/>
    </location>
</feature>
<dbReference type="OrthoDB" id="6149645at2759"/>
<evidence type="ECO:0000313" key="6">
    <source>
        <dbReference type="Proteomes" id="UP001165740"/>
    </source>
</evidence>
<reference evidence="7" key="1">
    <citation type="submission" date="2025-08" db="UniProtKB">
        <authorList>
            <consortium name="RefSeq"/>
        </authorList>
    </citation>
    <scope>IDENTIFICATION</scope>
</reference>
<dbReference type="Proteomes" id="UP001165740">
    <property type="component" value="Chromosome 17"/>
</dbReference>
<evidence type="ECO:0000313" key="7">
    <source>
        <dbReference type="RefSeq" id="XP_055870886.1"/>
    </source>
</evidence>
<organism evidence="6 7">
    <name type="scientific">Biomphalaria glabrata</name>
    <name type="common">Bloodfluke planorb</name>
    <name type="synonym">Freshwater snail</name>
    <dbReference type="NCBI Taxonomy" id="6526"/>
    <lineage>
        <taxon>Eukaryota</taxon>
        <taxon>Metazoa</taxon>
        <taxon>Spiralia</taxon>
        <taxon>Lophotrochozoa</taxon>
        <taxon>Mollusca</taxon>
        <taxon>Gastropoda</taxon>
        <taxon>Heterobranchia</taxon>
        <taxon>Euthyneura</taxon>
        <taxon>Panpulmonata</taxon>
        <taxon>Hygrophila</taxon>
        <taxon>Lymnaeoidea</taxon>
        <taxon>Planorbidae</taxon>
        <taxon>Biomphalaria</taxon>
    </lineage>
</organism>
<keyword evidence="2 5" id="KW-0812">Transmembrane</keyword>
<keyword evidence="4 5" id="KW-0472">Membrane</keyword>
<name>A0A9W2Z768_BIOGL</name>
<evidence type="ECO:0000256" key="4">
    <source>
        <dbReference type="ARBA" id="ARBA00023136"/>
    </source>
</evidence>
<dbReference type="GO" id="GO:0016020">
    <property type="term" value="C:membrane"/>
    <property type="evidence" value="ECO:0007669"/>
    <property type="project" value="UniProtKB-SubCell"/>
</dbReference>
<keyword evidence="6" id="KW-1185">Reference proteome</keyword>
<dbReference type="GeneID" id="106057865"/>
<evidence type="ECO:0000256" key="2">
    <source>
        <dbReference type="ARBA" id="ARBA00022692"/>
    </source>
</evidence>
<evidence type="ECO:0000256" key="1">
    <source>
        <dbReference type="ARBA" id="ARBA00004141"/>
    </source>
</evidence>
<comment type="subcellular location">
    <subcellularLocation>
        <location evidence="1">Membrane</location>
        <topology evidence="1">Multi-pass membrane protein</topology>
    </subcellularLocation>
</comment>
<dbReference type="AlphaFoldDB" id="A0A9W2Z768"/>
<feature type="transmembrane region" description="Helical" evidence="5">
    <location>
        <begin position="7"/>
        <end position="30"/>
    </location>
</feature>
<evidence type="ECO:0000256" key="5">
    <source>
        <dbReference type="SAM" id="Phobius"/>
    </source>
</evidence>
<evidence type="ECO:0000256" key="3">
    <source>
        <dbReference type="ARBA" id="ARBA00022989"/>
    </source>
</evidence>
<sequence length="183" mass="20064">MTTCCAVFGLVFLVLTNLAIIISFATPYWIEFKAGDYQGLWAHCKANSCTWVFEDNYKLNTITTATHIDISSEWWIATQGLMCFGLSLALFSLLFATIALCCDCRGCNTSQVISGLLLMSFLNLAVAAVVFGVCAYKNSQVIVSFDQHSGRNFGWSFWLDSAAAGLALFTSIIYVIEGRGKSL</sequence>
<feature type="transmembrane region" description="Helical" evidence="5">
    <location>
        <begin position="74"/>
        <end position="100"/>
    </location>
</feature>
<proteinExistence type="predicted"/>
<protein>
    <submittedName>
        <fullName evidence="7">Uncharacterized protein LOC106057865</fullName>
    </submittedName>
</protein>
<accession>A0A9W2Z768</accession>
<dbReference type="RefSeq" id="XP_055870886.1">
    <property type="nucleotide sequence ID" value="XM_056014911.1"/>
</dbReference>
<dbReference type="OMA" id="RGLWAYC"/>
<dbReference type="InterPro" id="IPR004031">
    <property type="entry name" value="PMP22/EMP/MP20/Claudin"/>
</dbReference>